<feature type="domain" description="EF-hand" evidence="1">
    <location>
        <begin position="100"/>
        <end position="135"/>
    </location>
</feature>
<dbReference type="InterPro" id="IPR002048">
    <property type="entry name" value="EF_hand_dom"/>
</dbReference>
<accession>U6MM09</accession>
<reference evidence="2" key="2">
    <citation type="submission" date="2013-10" db="EMBL/GenBank/DDBJ databases">
        <authorList>
            <person name="Aslett M."/>
        </authorList>
    </citation>
    <scope>NUCLEOTIDE SEQUENCE [LARGE SCALE GENOMIC DNA]</scope>
    <source>
        <strain evidence="2">Houghton</strain>
    </source>
</reference>
<protein>
    <recommendedName>
        <fullName evidence="1">EF-hand domain-containing protein</fullName>
    </recommendedName>
</protein>
<evidence type="ECO:0000259" key="1">
    <source>
        <dbReference type="PROSITE" id="PS50222"/>
    </source>
</evidence>
<dbReference type="PROSITE" id="PS50222">
    <property type="entry name" value="EF_HAND_2"/>
    <property type="match status" value="1"/>
</dbReference>
<dbReference type="OrthoDB" id="329220at2759"/>
<dbReference type="GO" id="GO:0005509">
    <property type="term" value="F:calcium ion binding"/>
    <property type="evidence" value="ECO:0007669"/>
    <property type="project" value="InterPro"/>
</dbReference>
<dbReference type="InterPro" id="IPR011992">
    <property type="entry name" value="EF-hand-dom_pair"/>
</dbReference>
<proteinExistence type="predicted"/>
<dbReference type="VEuPathDB" id="ToxoDB:ENH_00022170"/>
<dbReference type="AlphaFoldDB" id="U6MM09"/>
<gene>
    <name evidence="2" type="ORF">ENH_00022170</name>
</gene>
<dbReference type="SUPFAM" id="SSF47473">
    <property type="entry name" value="EF-hand"/>
    <property type="match status" value="1"/>
</dbReference>
<organism evidence="2 3">
    <name type="scientific">Eimeria necatrix</name>
    <dbReference type="NCBI Taxonomy" id="51315"/>
    <lineage>
        <taxon>Eukaryota</taxon>
        <taxon>Sar</taxon>
        <taxon>Alveolata</taxon>
        <taxon>Apicomplexa</taxon>
        <taxon>Conoidasida</taxon>
        <taxon>Coccidia</taxon>
        <taxon>Eucoccidiorida</taxon>
        <taxon>Eimeriorina</taxon>
        <taxon>Eimeriidae</taxon>
        <taxon>Eimeria</taxon>
    </lineage>
</organism>
<dbReference type="Gene3D" id="1.10.238.10">
    <property type="entry name" value="EF-hand"/>
    <property type="match status" value="1"/>
</dbReference>
<reference evidence="2" key="1">
    <citation type="submission" date="2013-10" db="EMBL/GenBank/DDBJ databases">
        <title>Genomic analysis of the causative agents of coccidiosis in chickens.</title>
        <authorList>
            <person name="Reid A.J."/>
            <person name="Blake D."/>
            <person name="Billington K."/>
            <person name="Browne H."/>
            <person name="Dunn M."/>
            <person name="Hung S."/>
            <person name="Kawahara F."/>
            <person name="Miranda-Saavedra D."/>
            <person name="Mourier T."/>
            <person name="Nagra H."/>
            <person name="Otto T.D."/>
            <person name="Rawlings N."/>
            <person name="Sanchez A."/>
            <person name="Sanders M."/>
            <person name="Subramaniam C."/>
            <person name="Tay Y."/>
            <person name="Dear P."/>
            <person name="Doerig C."/>
            <person name="Gruber A."/>
            <person name="Parkinson J."/>
            <person name="Shirley M."/>
            <person name="Wan K.L."/>
            <person name="Berriman M."/>
            <person name="Tomley F."/>
            <person name="Pain A."/>
        </authorList>
    </citation>
    <scope>NUCLEOTIDE SEQUENCE [LARGE SCALE GENOMIC DNA]</scope>
    <source>
        <strain evidence="2">Houghton</strain>
    </source>
</reference>
<sequence length="277" mass="31119">MPNQTKNASFCTGVCGKVFVETRLKRATCFLPAMRLGPTLCRSSSFACLCCDIAKPTLNIWPFSEVEAAVVSSSFMLQQRKGFLTYQDFQNGMERFGYTLTEQDALAIARFFDSTEDGKVDFEEFCKGMLELQGPFLANSQKLSDALHSDIKGYGETAKVEFTKLEDIRAIKKSFKLLQARLYQQPRMFQLLTKEFARSSLGRKVPLSEAVQVFDRCGFEQSHEEIRSIVQELLPGTKGDEIDYIDLISLEVYVPWSLKGIAKAQVSSTSECDLGLP</sequence>
<dbReference type="GeneID" id="25472387"/>
<dbReference type="CDD" id="cd00051">
    <property type="entry name" value="EFh"/>
    <property type="match status" value="1"/>
</dbReference>
<dbReference type="Pfam" id="PF13499">
    <property type="entry name" value="EF-hand_7"/>
    <property type="match status" value="1"/>
</dbReference>
<name>U6MM09_9EIME</name>
<dbReference type="EMBL" id="HG722541">
    <property type="protein sequence ID" value="CDJ62690.1"/>
    <property type="molecule type" value="Genomic_DNA"/>
</dbReference>
<dbReference type="Proteomes" id="UP000030754">
    <property type="component" value="Unassembled WGS sequence"/>
</dbReference>
<keyword evidence="3" id="KW-1185">Reference proteome</keyword>
<evidence type="ECO:0000313" key="2">
    <source>
        <dbReference type="EMBL" id="CDJ62690.1"/>
    </source>
</evidence>
<dbReference type="RefSeq" id="XP_013440052.1">
    <property type="nucleotide sequence ID" value="XM_013584598.1"/>
</dbReference>
<evidence type="ECO:0000313" key="3">
    <source>
        <dbReference type="Proteomes" id="UP000030754"/>
    </source>
</evidence>